<evidence type="ECO:0000313" key="5">
    <source>
        <dbReference type="Proteomes" id="UP000219974"/>
    </source>
</evidence>
<name>A0A0Y9TN48_PLABE</name>
<evidence type="ECO:0000313" key="2">
    <source>
        <dbReference type="EMBL" id="CXH87868.1"/>
    </source>
</evidence>
<feature type="compositionally biased region" description="Polar residues" evidence="1">
    <location>
        <begin position="1660"/>
        <end position="1683"/>
    </location>
</feature>
<feature type="region of interest" description="Disordered" evidence="1">
    <location>
        <begin position="1660"/>
        <end position="1690"/>
    </location>
</feature>
<feature type="region of interest" description="Disordered" evidence="1">
    <location>
        <begin position="481"/>
        <end position="519"/>
    </location>
</feature>
<feature type="compositionally biased region" description="Basic and acidic residues" evidence="1">
    <location>
        <begin position="1303"/>
        <end position="1313"/>
    </location>
</feature>
<organism evidence="2 4">
    <name type="scientific">Plasmodium berghei</name>
    <dbReference type="NCBI Taxonomy" id="5821"/>
    <lineage>
        <taxon>Eukaryota</taxon>
        <taxon>Sar</taxon>
        <taxon>Alveolata</taxon>
        <taxon>Apicomplexa</taxon>
        <taxon>Aconoidasida</taxon>
        <taxon>Haemosporida</taxon>
        <taxon>Plasmodiidae</taxon>
        <taxon>Plasmodium</taxon>
        <taxon>Plasmodium (Vinckeia)</taxon>
    </lineage>
</organism>
<gene>
    <name evidence="2" type="ORF">PBK173_000025800</name>
    <name evidence="3" type="ORF">PBSP11RLL_000023600</name>
</gene>
<feature type="compositionally biased region" description="Low complexity" evidence="1">
    <location>
        <begin position="483"/>
        <end position="498"/>
    </location>
</feature>
<feature type="region of interest" description="Disordered" evidence="1">
    <location>
        <begin position="1297"/>
        <end position="1325"/>
    </location>
</feature>
<protein>
    <submittedName>
        <fullName evidence="2">Asparagine-rich antigen, putative</fullName>
    </submittedName>
</protein>
<sequence>MHNLRGKEARYNKNKEDLNGLYHTQNSENHLKANKEKQLHSSSNNYKYIRDNQSNLVDYLSYNNYIFSNFNGNYNSRKAYYNKNLNNRYHKMHYNNENEHDYIGRSKNYNNNNNIFKDEIGYEKFNRRNHQNNSNCYYNNVDNNNEHKTMANELLPPKHKNELDKCQINAKAENELNNKKFKDIDKKNSHQNIVKKGNNRMRKNNFISLVPPQNNDNDWNVENQIIPSENENTFIEKKKKNYGRYKNNCKNSYSYNSNNSKGHVYFNESYNIHENYNYTRYNNNAENDSFSYRNNRVNSGLTKSRNTTSNYNNVPDIIGKNGASKSENIKCDTPSNIKFNGNNNGNFYNTTNNSNDYNLCINGYNNTKNSFDLFIPSKKNSVTYNSKKNMLDGVGANSEICCDKDKSMGFYLNKNNAVCQNKEQNNNVEKNAKNNMTAQEPIWNTSTYQKDKINIQKSGECANEKTNTISKLDETASKEIQANNGNNDGNNSRMNINNSYQYPDANHEDNEQHNNGNNSKFVFNKNNYGKKNTSIKYYSNSYIFNYRNNTNTRYSRRKHISYDKNDGIYNANYYYKKLDIDCKIIEAYKDSKHRENCSIELSYIDEKKNKLENNKVDIKLVVENGDTNVLDDNICNSKLKDNEFVINEKKEKISKNQHIESYNSNNNNNKQKNVNVINEHCEHDNEKEDSIKINNLPHSTKNIECQLENIPKNAPILVNNCLDYSIYNKKNNEEENGNQSNSLINMDDNLCVPILKNNNTSLYNSNRRKNSKFSKNKMDITRVKNISLNTNKKQIEMNHIKNDTLNIPENKYNDNDALFLEKNDDTNNEQGIFTIFSDLGNDYTVFDIKKESTQSTIMICSFDGKSALNKTEDPLIQFGYVENESMNTLFNKSASINNSNVSIDSKQTGCIHNETLDCYKSELPDFKENCVFCKGGKKNTTSYTNKARCSLAKSGDNFIEMKKKEVICVNEKKRRNRKKRKNILKNVKSITSNNGSKSSKINKALSFPENFQETEMRDNNVGENGICDGKKIIQRQRDMHNRSQSENIYNCKDNYIKNLEVSMTKPHMPNFMQSVNTENFKSILNKYIFNCDSNINDEETLFSCDNTTIGNDESEKIILDKYVHKKIGQTELKISLPHVVTYSSSINNNLPNQKEGLCGYNAKSDKCALNYEYSNKSNIVYVVSTGPHFDNLNKHYEKKYVHNDIHNIINKNISLKKKTNSINHTFYNFNGEFNCDYNIKTQNTFLCIYKERQNTGEQNYKINNKNNINEKDSTHFELAPIFSDEKTKHTVLNMKESPNGIDAKGHEENDQISHRKCSRNRKNDNYESQKCHKNIDLKINCDRNASNSKKVRNNRNNSINFMVGDLNDSHHQKKLNSKKLNISYNEKGDLKNYLAIEGESIGKNKVYINNTDINRVNNVYAENQGNKKNMNVNNNIYLKNNQNNSNTNNLNYYSNIGAEFNTNQYYNKFNNNNVVNSNTNVNKNWEGKHSNHHIGATYFAGEILNTHNFDTHKEISNGINNEGNGIYIPPYGGSGGNNNFCNNYNFNSSNNFGNCDNYTKVSYICNTTPYNYRSYNYSVEGNNNYKNANSRYHEVNKNIYNSNGNANANRKNLNNINRNGDNENSGYFFNNTKYPGINNYESVANTSSFIDNDNYINHNKSNNNGSSTHFNRSSRGNGNSDGLSNPDFVKNCEKNENDMNCIAKSSGKGNSTNYDHENYTKNWNGTFNYRNNYKMKTNYRFDNNYMDIRRKNSPNNMKKNVKKIWNNHKDADESEEKNQVVKKYNIYNSFTNAGSNKDDSNMLSYGHSEMNAFPKHNISINEKKQNNNKDINDNRTVKIFRETKNEIAKHTMVEGYGNGVTIFNTKNNNNENEKISYNKNRYEQNCCNLNGNESNKVKQDFGGNLAKDVVNDMVNKAKDGENNFKERNKKDAKEIINTIKNDNKATETYNRNRKFGGMINNNYKKNLIKKNKLDGENSNNIAINEEDNKLVIHKNSKEDCTNKKVGIYNGNVGSWKCYRNDNVNPNNSSQVSVKKNSKGYALYNKTYFKQNAKKNENVLFNNGSYATSSGKNCSPLSKNNKSNNNNFNFLKKKNNDNVIILDEEKQKVDAGYSASVVDQKKIPNVGTKDNGSYINENTLCNNKLTIYPDKSSKNIINGYANNIEIHSVFYKDSYNRKNSSNKNDSPC</sequence>
<evidence type="ECO:0000256" key="1">
    <source>
        <dbReference type="SAM" id="MobiDB-lite"/>
    </source>
</evidence>
<proteinExistence type="predicted"/>
<dbReference type="EMBL" id="LT608266">
    <property type="protein sequence ID" value="SCM17021.1"/>
    <property type="molecule type" value="Genomic_DNA"/>
</dbReference>
<dbReference type="Proteomes" id="UP000069549">
    <property type="component" value="Chromosome 2"/>
</dbReference>
<reference evidence="2 4" key="1">
    <citation type="submission" date="2016-02" db="EMBL/GenBank/DDBJ databases">
        <authorList>
            <consortium name="Pathogen Informatics"/>
        </authorList>
    </citation>
    <scope>NUCLEOTIDE SEQUENCE [LARGE SCALE GENOMIC DNA]</scope>
    <source>
        <strain evidence="2 4">K173</strain>
        <strain evidence="3 5">SP11 RLL</strain>
    </source>
</reference>
<accession>A0A0Y9TN48</accession>
<evidence type="ECO:0000313" key="3">
    <source>
        <dbReference type="EMBL" id="SCM17021.1"/>
    </source>
</evidence>
<dbReference type="VEuPathDB" id="PlasmoDB:PBANKA_0207600"/>
<evidence type="ECO:0000313" key="4">
    <source>
        <dbReference type="Proteomes" id="UP000069549"/>
    </source>
</evidence>
<dbReference type="EMBL" id="LT160022">
    <property type="protein sequence ID" value="CXH87868.1"/>
    <property type="molecule type" value="Genomic_DNA"/>
</dbReference>
<dbReference type="Proteomes" id="UP000219974">
    <property type="component" value="Chromosome 2"/>
</dbReference>